<protein>
    <submittedName>
        <fullName evidence="1">Uncharacterized protein</fullName>
    </submittedName>
</protein>
<accession>A0A0D2K8E2</accession>
<organism evidence="1 2">
    <name type="scientific">Monoraphidium neglectum</name>
    <dbReference type="NCBI Taxonomy" id="145388"/>
    <lineage>
        <taxon>Eukaryota</taxon>
        <taxon>Viridiplantae</taxon>
        <taxon>Chlorophyta</taxon>
        <taxon>core chlorophytes</taxon>
        <taxon>Chlorophyceae</taxon>
        <taxon>CS clade</taxon>
        <taxon>Sphaeropleales</taxon>
        <taxon>Selenastraceae</taxon>
        <taxon>Monoraphidium</taxon>
    </lineage>
</organism>
<evidence type="ECO:0000313" key="2">
    <source>
        <dbReference type="Proteomes" id="UP000054498"/>
    </source>
</evidence>
<dbReference type="Proteomes" id="UP000054498">
    <property type="component" value="Unassembled WGS sequence"/>
</dbReference>
<dbReference type="STRING" id="145388.A0A0D2K8E2"/>
<dbReference type="OrthoDB" id="72053at2759"/>
<evidence type="ECO:0000313" key="1">
    <source>
        <dbReference type="EMBL" id="KIY92403.1"/>
    </source>
</evidence>
<gene>
    <name evidence="1" type="ORF">MNEG_15560</name>
</gene>
<reference evidence="1 2" key="1">
    <citation type="journal article" date="2013" name="BMC Genomics">
        <title>Reconstruction of the lipid metabolism for the microalga Monoraphidium neglectum from its genome sequence reveals characteristics suitable for biofuel production.</title>
        <authorList>
            <person name="Bogen C."/>
            <person name="Al-Dilaimi A."/>
            <person name="Albersmeier A."/>
            <person name="Wichmann J."/>
            <person name="Grundmann M."/>
            <person name="Rupp O."/>
            <person name="Lauersen K.J."/>
            <person name="Blifernez-Klassen O."/>
            <person name="Kalinowski J."/>
            <person name="Goesmann A."/>
            <person name="Mussgnug J.H."/>
            <person name="Kruse O."/>
        </authorList>
    </citation>
    <scope>NUCLEOTIDE SEQUENCE [LARGE SCALE GENOMIC DNA]</scope>
    <source>
        <strain evidence="1 2">SAG 48.87</strain>
    </source>
</reference>
<feature type="non-terminal residue" evidence="1">
    <location>
        <position position="185"/>
    </location>
</feature>
<dbReference type="GeneID" id="25733234"/>
<dbReference type="RefSeq" id="XP_013891423.1">
    <property type="nucleotide sequence ID" value="XM_014035969.1"/>
</dbReference>
<dbReference type="AlphaFoldDB" id="A0A0D2K8E2"/>
<dbReference type="EMBL" id="KK105653">
    <property type="protein sequence ID" value="KIY92403.1"/>
    <property type="molecule type" value="Genomic_DNA"/>
</dbReference>
<keyword evidence="2" id="KW-1185">Reference proteome</keyword>
<dbReference type="KEGG" id="mng:MNEG_15560"/>
<proteinExistence type="predicted"/>
<sequence length="185" mass="19169">MAPMARSLSRLRSVDFYKKIPSDLTEATLTGAWLSVTASIIMSLLLVLVSGPAGHAGPAFSCLWRGEGAASMKMGPRAARPMAAALGRPGSGRPTENGRAGLAGGRLAGGRALLRPKAQAATAAGRQEGVVWADAAPLAASLRRAATVERAGGRELSAFLQVETVSEMVVDRSTSNELLKVTFNI</sequence>
<name>A0A0D2K8E2_9CHLO</name>